<name>A0A543DVR5_9PSEU</name>
<evidence type="ECO:0000256" key="6">
    <source>
        <dbReference type="ARBA" id="ARBA00021623"/>
    </source>
</evidence>
<keyword evidence="11" id="KW-0067">ATP-binding</keyword>
<dbReference type="GO" id="GO:0046872">
    <property type="term" value="F:metal ion binding"/>
    <property type="evidence" value="ECO:0007669"/>
    <property type="project" value="UniProtKB-KW"/>
</dbReference>
<dbReference type="EC" id="2.7.9.2" evidence="5"/>
<dbReference type="OrthoDB" id="9765468at2"/>
<proteinExistence type="inferred from homology"/>
<keyword evidence="9" id="KW-0547">Nucleotide-binding</keyword>
<evidence type="ECO:0000256" key="2">
    <source>
        <dbReference type="ARBA" id="ARBA00002988"/>
    </source>
</evidence>
<organism evidence="16 17">
    <name type="scientific">Pseudonocardia kunmingensis</name>
    <dbReference type="NCBI Taxonomy" id="630975"/>
    <lineage>
        <taxon>Bacteria</taxon>
        <taxon>Bacillati</taxon>
        <taxon>Actinomycetota</taxon>
        <taxon>Actinomycetes</taxon>
        <taxon>Pseudonocardiales</taxon>
        <taxon>Pseudonocardiaceae</taxon>
        <taxon>Pseudonocardia</taxon>
    </lineage>
</organism>
<comment type="caution">
    <text evidence="16">The sequence shown here is derived from an EMBL/GenBank/DDBJ whole genome shotgun (WGS) entry which is preliminary data.</text>
</comment>
<evidence type="ECO:0000256" key="12">
    <source>
        <dbReference type="ARBA" id="ARBA00022842"/>
    </source>
</evidence>
<reference evidence="16 17" key="1">
    <citation type="submission" date="2019-06" db="EMBL/GenBank/DDBJ databases">
        <title>Sequencing the genomes of 1000 actinobacteria strains.</title>
        <authorList>
            <person name="Klenk H.-P."/>
        </authorList>
    </citation>
    <scope>NUCLEOTIDE SEQUENCE [LARGE SCALE GENOMIC DNA]</scope>
    <source>
        <strain evidence="16 17">DSM 45301</strain>
    </source>
</reference>
<evidence type="ECO:0000256" key="5">
    <source>
        <dbReference type="ARBA" id="ARBA00011996"/>
    </source>
</evidence>
<dbReference type="Gene3D" id="3.30.470.20">
    <property type="entry name" value="ATP-grasp fold, B domain"/>
    <property type="match status" value="1"/>
</dbReference>
<evidence type="ECO:0000256" key="10">
    <source>
        <dbReference type="ARBA" id="ARBA00022777"/>
    </source>
</evidence>
<keyword evidence="17" id="KW-1185">Reference proteome</keyword>
<dbReference type="InterPro" id="IPR002192">
    <property type="entry name" value="PPDK_AMP/ATP-bd"/>
</dbReference>
<evidence type="ECO:0000313" key="17">
    <source>
        <dbReference type="Proteomes" id="UP000315677"/>
    </source>
</evidence>
<dbReference type="GO" id="GO:0008986">
    <property type="term" value="F:pyruvate, water dikinase activity"/>
    <property type="evidence" value="ECO:0007669"/>
    <property type="project" value="UniProtKB-EC"/>
</dbReference>
<sequence length="368" mass="39135">MTSTASVHPFVLWIDDSTAVGNRLLGGKFASLAEMTANGFAVPPGFGITTTAYRHFLDSAGLAQRARQVRAEARGADLPRVQELSAEFAAAIEAAPMPADLETAIRESYAELERRTGSTGLPVAVRSSGESEDLAGASFAGQYDTFLWIRTGDGVLAHARRCWAGMFGPAVLTYRPDTERDAAAGDHAICVGVQQMVQARAAGVMFTLDPVTGDRSKVVIEGCWGLGEGVVSGGITPSRYVVDKVTFEVVAQEVQRQETQYGFDPDTGSVGLVPVDAEVSGSPCLEAAQIDTLARLAKEIERHRGAPQDIEWAVSQTGEVHVLQVRPETVWSRRQAEQLVTERKSAVGHVLARFAGVGVTHGGGGRTS</sequence>
<keyword evidence="12" id="KW-0460">Magnesium</keyword>
<dbReference type="AlphaFoldDB" id="A0A543DVR5"/>
<evidence type="ECO:0000256" key="4">
    <source>
        <dbReference type="ARBA" id="ARBA00007837"/>
    </source>
</evidence>
<comment type="pathway">
    <text evidence="3">Carbohydrate biosynthesis; gluconeogenesis.</text>
</comment>
<dbReference type="EMBL" id="VFPA01000001">
    <property type="protein sequence ID" value="TQM13404.1"/>
    <property type="molecule type" value="Genomic_DNA"/>
</dbReference>
<evidence type="ECO:0000256" key="8">
    <source>
        <dbReference type="ARBA" id="ARBA00022723"/>
    </source>
</evidence>
<evidence type="ECO:0000259" key="15">
    <source>
        <dbReference type="Pfam" id="PF01326"/>
    </source>
</evidence>
<evidence type="ECO:0000256" key="11">
    <source>
        <dbReference type="ARBA" id="ARBA00022840"/>
    </source>
</evidence>
<evidence type="ECO:0000313" key="16">
    <source>
        <dbReference type="EMBL" id="TQM13404.1"/>
    </source>
</evidence>
<dbReference type="InterPro" id="IPR013815">
    <property type="entry name" value="ATP_grasp_subdomain_1"/>
</dbReference>
<comment type="catalytic activity">
    <reaction evidence="14">
        <text>pyruvate + ATP + H2O = phosphoenolpyruvate + AMP + phosphate + 2 H(+)</text>
        <dbReference type="Rhea" id="RHEA:11364"/>
        <dbReference type="ChEBI" id="CHEBI:15361"/>
        <dbReference type="ChEBI" id="CHEBI:15377"/>
        <dbReference type="ChEBI" id="CHEBI:15378"/>
        <dbReference type="ChEBI" id="CHEBI:30616"/>
        <dbReference type="ChEBI" id="CHEBI:43474"/>
        <dbReference type="ChEBI" id="CHEBI:58702"/>
        <dbReference type="ChEBI" id="CHEBI:456215"/>
        <dbReference type="EC" id="2.7.9.2"/>
    </reaction>
</comment>
<dbReference type="Gene3D" id="3.30.1490.20">
    <property type="entry name" value="ATP-grasp fold, A domain"/>
    <property type="match status" value="1"/>
</dbReference>
<keyword evidence="10 16" id="KW-0418">Kinase</keyword>
<comment type="similarity">
    <text evidence="4">Belongs to the PEP-utilizing enzyme family.</text>
</comment>
<keyword evidence="7" id="KW-0808">Transferase</keyword>
<evidence type="ECO:0000256" key="3">
    <source>
        <dbReference type="ARBA" id="ARBA00004742"/>
    </source>
</evidence>
<dbReference type="GO" id="GO:0006094">
    <property type="term" value="P:gluconeogenesis"/>
    <property type="evidence" value="ECO:0007669"/>
    <property type="project" value="UniProtKB-UniPathway"/>
</dbReference>
<evidence type="ECO:0000256" key="14">
    <source>
        <dbReference type="ARBA" id="ARBA00047700"/>
    </source>
</evidence>
<dbReference type="PANTHER" id="PTHR43030">
    <property type="entry name" value="PHOSPHOENOLPYRUVATE SYNTHASE"/>
    <property type="match status" value="1"/>
</dbReference>
<dbReference type="PANTHER" id="PTHR43030:SF1">
    <property type="entry name" value="PHOSPHOENOLPYRUVATE SYNTHASE"/>
    <property type="match status" value="1"/>
</dbReference>
<comment type="function">
    <text evidence="2">Catalyzes the phosphorylation of pyruvate to phosphoenolpyruvate.</text>
</comment>
<keyword evidence="16" id="KW-0670">Pyruvate</keyword>
<dbReference type="GO" id="GO:0005524">
    <property type="term" value="F:ATP binding"/>
    <property type="evidence" value="ECO:0007669"/>
    <property type="project" value="UniProtKB-KW"/>
</dbReference>
<evidence type="ECO:0000256" key="7">
    <source>
        <dbReference type="ARBA" id="ARBA00022679"/>
    </source>
</evidence>
<feature type="domain" description="Pyruvate phosphate dikinase AMP/ATP-binding" evidence="15">
    <location>
        <begin position="24"/>
        <end position="343"/>
    </location>
</feature>
<evidence type="ECO:0000256" key="9">
    <source>
        <dbReference type="ARBA" id="ARBA00022741"/>
    </source>
</evidence>
<comment type="cofactor">
    <cofactor evidence="1">
        <name>Mg(2+)</name>
        <dbReference type="ChEBI" id="CHEBI:18420"/>
    </cofactor>
</comment>
<dbReference type="SUPFAM" id="SSF56059">
    <property type="entry name" value="Glutathione synthetase ATP-binding domain-like"/>
    <property type="match status" value="1"/>
</dbReference>
<evidence type="ECO:0000256" key="13">
    <source>
        <dbReference type="ARBA" id="ARBA00033470"/>
    </source>
</evidence>
<protein>
    <recommendedName>
        <fullName evidence="6">Phosphoenolpyruvate synthase</fullName>
        <ecNumber evidence="5">2.7.9.2</ecNumber>
    </recommendedName>
    <alternativeName>
        <fullName evidence="13">Pyruvate, water dikinase</fullName>
    </alternativeName>
</protein>
<dbReference type="UniPathway" id="UPA00138"/>
<dbReference type="Pfam" id="PF01326">
    <property type="entry name" value="PPDK_N"/>
    <property type="match status" value="1"/>
</dbReference>
<dbReference type="RefSeq" id="WP_142047120.1">
    <property type="nucleotide sequence ID" value="NZ_VFPA01000001.1"/>
</dbReference>
<accession>A0A543DVR5</accession>
<dbReference type="InterPro" id="IPR006319">
    <property type="entry name" value="PEP_synth"/>
</dbReference>
<evidence type="ECO:0000256" key="1">
    <source>
        <dbReference type="ARBA" id="ARBA00001946"/>
    </source>
</evidence>
<dbReference type="Proteomes" id="UP000315677">
    <property type="component" value="Unassembled WGS sequence"/>
</dbReference>
<keyword evidence="8" id="KW-0479">Metal-binding</keyword>
<gene>
    <name evidence="16" type="ORF">FB558_0140</name>
</gene>